<dbReference type="AlphaFoldDB" id="A0A6M3LYS7"/>
<proteinExistence type="predicted"/>
<feature type="compositionally biased region" description="Basic and acidic residues" evidence="1">
    <location>
        <begin position="9"/>
        <end position="23"/>
    </location>
</feature>
<name>A0A6M3LYS7_9ZZZZ</name>
<evidence type="ECO:0000313" key="2">
    <source>
        <dbReference type="EMBL" id="QJA97768.1"/>
    </source>
</evidence>
<gene>
    <name evidence="2" type="ORF">MM415B05975_0008</name>
</gene>
<protein>
    <submittedName>
        <fullName evidence="2">Uncharacterized protein</fullName>
    </submittedName>
</protein>
<evidence type="ECO:0000256" key="1">
    <source>
        <dbReference type="SAM" id="MobiDB-lite"/>
    </source>
</evidence>
<feature type="region of interest" description="Disordered" evidence="1">
    <location>
        <begin position="1"/>
        <end position="33"/>
    </location>
</feature>
<sequence>MTKQPKQAKKPDVGKTHVYKSGEESQPEQSQWETEIHIVFDDFFGGYGEY</sequence>
<reference evidence="2" key="1">
    <citation type="submission" date="2020-03" db="EMBL/GenBank/DDBJ databases">
        <title>The deep terrestrial virosphere.</title>
        <authorList>
            <person name="Holmfeldt K."/>
            <person name="Nilsson E."/>
            <person name="Simone D."/>
            <person name="Lopez-Fernandez M."/>
            <person name="Wu X."/>
            <person name="de Brujin I."/>
            <person name="Lundin D."/>
            <person name="Andersson A."/>
            <person name="Bertilsson S."/>
            <person name="Dopson M."/>
        </authorList>
    </citation>
    <scope>NUCLEOTIDE SEQUENCE</scope>
    <source>
        <strain evidence="2">MM415B05975</strain>
    </source>
</reference>
<organism evidence="2">
    <name type="scientific">viral metagenome</name>
    <dbReference type="NCBI Taxonomy" id="1070528"/>
    <lineage>
        <taxon>unclassified sequences</taxon>
        <taxon>metagenomes</taxon>
        <taxon>organismal metagenomes</taxon>
    </lineage>
</organism>
<dbReference type="EMBL" id="MT143523">
    <property type="protein sequence ID" value="QJA97768.1"/>
    <property type="molecule type" value="Genomic_DNA"/>
</dbReference>
<accession>A0A6M3LYS7</accession>